<evidence type="ECO:0000313" key="3">
    <source>
        <dbReference type="EMBL" id="QED47530.1"/>
    </source>
</evidence>
<protein>
    <submittedName>
        <fullName evidence="3">DNA-protecting protein DprA</fullName>
    </submittedName>
</protein>
<dbReference type="Proteomes" id="UP000321555">
    <property type="component" value="Chromosome"/>
</dbReference>
<dbReference type="AlphaFoldDB" id="A0A5B8Z358"/>
<dbReference type="OrthoDB" id="9785707at2"/>
<organism evidence="3 4">
    <name type="scientific">Cytobacillus dafuensis</name>
    <name type="common">Bacillus dafuensis</name>
    <dbReference type="NCBI Taxonomy" id="1742359"/>
    <lineage>
        <taxon>Bacteria</taxon>
        <taxon>Bacillati</taxon>
        <taxon>Bacillota</taxon>
        <taxon>Bacilli</taxon>
        <taxon>Bacillales</taxon>
        <taxon>Bacillaceae</taxon>
        <taxon>Cytobacillus</taxon>
    </lineage>
</organism>
<dbReference type="STRING" id="1742359.GCA_001439625_00404"/>
<gene>
    <name evidence="3" type="primary">dprA</name>
    <name evidence="3" type="ORF">FSZ17_09820</name>
</gene>
<dbReference type="RefSeq" id="WP_057769835.1">
    <property type="nucleotide sequence ID" value="NZ_CP042593.1"/>
</dbReference>
<dbReference type="InterPro" id="IPR003488">
    <property type="entry name" value="DprA"/>
</dbReference>
<dbReference type="NCBIfam" id="TIGR00732">
    <property type="entry name" value="dprA"/>
    <property type="match status" value="1"/>
</dbReference>
<dbReference type="Gene3D" id="3.40.50.450">
    <property type="match status" value="1"/>
</dbReference>
<comment type="similarity">
    <text evidence="1">Belongs to the DprA/Smf family.</text>
</comment>
<dbReference type="KEGG" id="bda:FSZ17_09820"/>
<evidence type="ECO:0000259" key="2">
    <source>
        <dbReference type="Pfam" id="PF02481"/>
    </source>
</evidence>
<accession>A0A5B8Z358</accession>
<keyword evidence="4" id="KW-1185">Reference proteome</keyword>
<reference evidence="4" key="1">
    <citation type="submission" date="2019-08" db="EMBL/GenBank/DDBJ databases">
        <authorList>
            <person name="Zheng X."/>
        </authorList>
    </citation>
    <scope>NUCLEOTIDE SEQUENCE [LARGE SCALE GENOMIC DNA]</scope>
    <source>
        <strain evidence="4">FJAT-25496</strain>
    </source>
</reference>
<dbReference type="SUPFAM" id="SSF102405">
    <property type="entry name" value="MCP/YpsA-like"/>
    <property type="match status" value="1"/>
</dbReference>
<dbReference type="InterPro" id="IPR057666">
    <property type="entry name" value="DrpA_SLOG"/>
</dbReference>
<dbReference type="Pfam" id="PF02481">
    <property type="entry name" value="DNA_processg_A"/>
    <property type="match status" value="1"/>
</dbReference>
<dbReference type="EMBL" id="CP042593">
    <property type="protein sequence ID" value="QED47530.1"/>
    <property type="molecule type" value="Genomic_DNA"/>
</dbReference>
<evidence type="ECO:0000313" key="4">
    <source>
        <dbReference type="Proteomes" id="UP000321555"/>
    </source>
</evidence>
<feature type="domain" description="Smf/DprA SLOG" evidence="2">
    <location>
        <begin position="78"/>
        <end position="287"/>
    </location>
</feature>
<dbReference type="PANTHER" id="PTHR43022:SF1">
    <property type="entry name" value="PROTEIN SMF"/>
    <property type="match status" value="1"/>
</dbReference>
<sequence>MDEFKRRLTHLHHCRGVGWKTIFQILKGDPELKNLYQLSHNDFFTQIHNPSSSSILHDLQSGLIHDQIRQYKINGINVITIFDDEYPTLLKETYQPPWILYAKGDITLLKKDIHLAVVGARQHTEYGENAINYLLPKLIEQGIVIVSGLASGIDTIAHHSAIKNGGKTIAVIAGGLFHIYPQTNQQLASEMMKNQLIISEYPPNIRPTRWQFPMRNRIISGICKGILIIQAKSKSGSLITANYAVQEGREVFALPGNIFSSYSIGTNELIQQGAKLIITPEDILQELIF</sequence>
<dbReference type="GO" id="GO:0009294">
    <property type="term" value="P:DNA-mediated transformation"/>
    <property type="evidence" value="ECO:0007669"/>
    <property type="project" value="InterPro"/>
</dbReference>
<name>A0A5B8Z358_CYTDA</name>
<evidence type="ECO:0000256" key="1">
    <source>
        <dbReference type="ARBA" id="ARBA00006525"/>
    </source>
</evidence>
<dbReference type="PANTHER" id="PTHR43022">
    <property type="entry name" value="PROTEIN SMF"/>
    <property type="match status" value="1"/>
</dbReference>
<proteinExistence type="inferred from homology"/>